<comment type="caution">
    <text evidence="1">The sequence shown here is derived from an EMBL/GenBank/DDBJ whole genome shotgun (WGS) entry which is preliminary data.</text>
</comment>
<accession>A0A9P8QGS4</accession>
<dbReference type="AlphaFoldDB" id="A0A9P8QGS4"/>
<sequence>NADKFDKNHEYYEYVAAAKATGDEEEEDDEEDAESFEIDEYDELETDSDDEFDLEPYVLDKVLDYIDNDTLYEVADYIAEKNYELRDYLSDPFTINEFTVV</sequence>
<reference evidence="1" key="2">
    <citation type="submission" date="2021-01" db="EMBL/GenBank/DDBJ databases">
        <authorList>
            <person name="Schikora-Tamarit M.A."/>
        </authorList>
    </citation>
    <scope>NUCLEOTIDE SEQUENCE</scope>
    <source>
        <strain evidence="1">CBS2887</strain>
    </source>
</reference>
<feature type="non-terminal residue" evidence="1">
    <location>
        <position position="1"/>
    </location>
</feature>
<name>A0A9P8QGS4_WICPI</name>
<dbReference type="Proteomes" id="UP000774326">
    <property type="component" value="Unassembled WGS sequence"/>
</dbReference>
<proteinExistence type="predicted"/>
<keyword evidence="2" id="KW-1185">Reference proteome</keyword>
<evidence type="ECO:0000313" key="2">
    <source>
        <dbReference type="Proteomes" id="UP000774326"/>
    </source>
</evidence>
<dbReference type="OrthoDB" id="4034134at2759"/>
<feature type="non-terminal residue" evidence="1">
    <location>
        <position position="101"/>
    </location>
</feature>
<organism evidence="1 2">
    <name type="scientific">Wickerhamomyces pijperi</name>
    <name type="common">Yeast</name>
    <name type="synonym">Pichia pijperi</name>
    <dbReference type="NCBI Taxonomy" id="599730"/>
    <lineage>
        <taxon>Eukaryota</taxon>
        <taxon>Fungi</taxon>
        <taxon>Dikarya</taxon>
        <taxon>Ascomycota</taxon>
        <taxon>Saccharomycotina</taxon>
        <taxon>Saccharomycetes</taxon>
        <taxon>Phaffomycetales</taxon>
        <taxon>Wickerhamomycetaceae</taxon>
        <taxon>Wickerhamomyces</taxon>
    </lineage>
</organism>
<dbReference type="EMBL" id="JAEUBG010000227">
    <property type="protein sequence ID" value="KAH3688647.1"/>
    <property type="molecule type" value="Genomic_DNA"/>
</dbReference>
<protein>
    <submittedName>
        <fullName evidence="1">Uncharacterized protein</fullName>
    </submittedName>
</protein>
<evidence type="ECO:0000313" key="1">
    <source>
        <dbReference type="EMBL" id="KAH3688647.1"/>
    </source>
</evidence>
<gene>
    <name evidence="1" type="ORF">WICPIJ_000369</name>
</gene>
<reference evidence="1" key="1">
    <citation type="journal article" date="2021" name="Open Biol.">
        <title>Shared evolutionary footprints suggest mitochondrial oxidative damage underlies multiple complex I losses in fungi.</title>
        <authorList>
            <person name="Schikora-Tamarit M.A."/>
            <person name="Marcet-Houben M."/>
            <person name="Nosek J."/>
            <person name="Gabaldon T."/>
        </authorList>
    </citation>
    <scope>NUCLEOTIDE SEQUENCE</scope>
    <source>
        <strain evidence="1">CBS2887</strain>
    </source>
</reference>